<dbReference type="Gene3D" id="3.40.50.2300">
    <property type="match status" value="1"/>
</dbReference>
<dbReference type="SUPFAM" id="SSF52172">
    <property type="entry name" value="CheY-like"/>
    <property type="match status" value="1"/>
</dbReference>
<dbReference type="PANTHER" id="PTHR43228">
    <property type="entry name" value="TWO-COMPONENT RESPONSE REGULATOR"/>
    <property type="match status" value="1"/>
</dbReference>
<gene>
    <name evidence="2" type="ORF">LCGC14_0317850</name>
</gene>
<protein>
    <recommendedName>
        <fullName evidence="1">Response regulatory domain-containing protein</fullName>
    </recommendedName>
</protein>
<sequence length="156" mass="17370">MNILIVDDEEVLRDMTVDILGAIRDKHPSLPELHIHTAENGAIGAQKALDHEIDLVITDYMMPRMDGLRMAHALRKRGFTAIIVMVTSACFETSTQAAAVGIDQIHPKPLTYHLLEDIILWFRQKMLEVGSLGENGTEIINEIKVGDGDDEKTNVI</sequence>
<comment type="caution">
    <text evidence="2">The sequence shown here is derived from an EMBL/GenBank/DDBJ whole genome shotgun (WGS) entry which is preliminary data.</text>
</comment>
<dbReference type="InterPro" id="IPR011006">
    <property type="entry name" value="CheY-like_superfamily"/>
</dbReference>
<dbReference type="SMART" id="SM00448">
    <property type="entry name" value="REC"/>
    <property type="match status" value="1"/>
</dbReference>
<dbReference type="Pfam" id="PF00072">
    <property type="entry name" value="Response_reg"/>
    <property type="match status" value="1"/>
</dbReference>
<reference evidence="2" key="1">
    <citation type="journal article" date="2015" name="Nature">
        <title>Complex archaea that bridge the gap between prokaryotes and eukaryotes.</title>
        <authorList>
            <person name="Spang A."/>
            <person name="Saw J.H."/>
            <person name="Jorgensen S.L."/>
            <person name="Zaremba-Niedzwiedzka K."/>
            <person name="Martijn J."/>
            <person name="Lind A.E."/>
            <person name="van Eijk R."/>
            <person name="Schleper C."/>
            <person name="Guy L."/>
            <person name="Ettema T.J."/>
        </authorList>
    </citation>
    <scope>NUCLEOTIDE SEQUENCE</scope>
</reference>
<organism evidence="2">
    <name type="scientific">marine sediment metagenome</name>
    <dbReference type="NCBI Taxonomy" id="412755"/>
    <lineage>
        <taxon>unclassified sequences</taxon>
        <taxon>metagenomes</taxon>
        <taxon>ecological metagenomes</taxon>
    </lineage>
</organism>
<dbReference type="InterPro" id="IPR001789">
    <property type="entry name" value="Sig_transdc_resp-reg_receiver"/>
</dbReference>
<dbReference type="AlphaFoldDB" id="A0A0F9W779"/>
<dbReference type="CDD" id="cd00156">
    <property type="entry name" value="REC"/>
    <property type="match status" value="1"/>
</dbReference>
<feature type="domain" description="Response regulatory" evidence="1">
    <location>
        <begin position="2"/>
        <end position="123"/>
    </location>
</feature>
<dbReference type="PANTHER" id="PTHR43228:SF1">
    <property type="entry name" value="TWO-COMPONENT RESPONSE REGULATOR ARR22"/>
    <property type="match status" value="1"/>
</dbReference>
<evidence type="ECO:0000259" key="1">
    <source>
        <dbReference type="PROSITE" id="PS50110"/>
    </source>
</evidence>
<proteinExistence type="predicted"/>
<dbReference type="PROSITE" id="PS50110">
    <property type="entry name" value="RESPONSE_REGULATORY"/>
    <property type="match status" value="1"/>
</dbReference>
<evidence type="ECO:0000313" key="2">
    <source>
        <dbReference type="EMBL" id="KKN81526.1"/>
    </source>
</evidence>
<dbReference type="InterPro" id="IPR052048">
    <property type="entry name" value="ST_Response_Regulator"/>
</dbReference>
<dbReference type="GO" id="GO:0000160">
    <property type="term" value="P:phosphorelay signal transduction system"/>
    <property type="evidence" value="ECO:0007669"/>
    <property type="project" value="InterPro"/>
</dbReference>
<name>A0A0F9W779_9ZZZZ</name>
<accession>A0A0F9W779</accession>
<dbReference type="EMBL" id="LAZR01000213">
    <property type="protein sequence ID" value="KKN81526.1"/>
    <property type="molecule type" value="Genomic_DNA"/>
</dbReference>